<evidence type="ECO:0000259" key="1">
    <source>
        <dbReference type="Pfam" id="PF08388"/>
    </source>
</evidence>
<dbReference type="InterPro" id="IPR013597">
    <property type="entry name" value="Mat_intron_G2"/>
</dbReference>
<protein>
    <submittedName>
        <fullName evidence="2">Group II intron maturase-specific domain-containing protein</fullName>
    </submittedName>
</protein>
<evidence type="ECO:0000313" key="3">
    <source>
        <dbReference type="Proteomes" id="UP001212160"/>
    </source>
</evidence>
<comment type="caution">
    <text evidence="2">The sequence shown here is derived from an EMBL/GenBank/DDBJ whole genome shotgun (WGS) entry which is preliminary data.</text>
</comment>
<feature type="domain" description="Group II intron maturase-specific" evidence="1">
    <location>
        <begin position="15"/>
        <end position="79"/>
    </location>
</feature>
<gene>
    <name evidence="2" type="ORF">PNW85_19455</name>
</gene>
<dbReference type="AlphaFoldDB" id="A0AAW6DQ86"/>
<dbReference type="Proteomes" id="UP001212160">
    <property type="component" value="Unassembled WGS sequence"/>
</dbReference>
<accession>A0AAW6DQ86</accession>
<dbReference type="EMBL" id="JAQMLA010000128">
    <property type="protein sequence ID" value="MDB8688779.1"/>
    <property type="molecule type" value="Genomic_DNA"/>
</dbReference>
<dbReference type="RefSeq" id="WP_272108405.1">
    <property type="nucleotide sequence ID" value="NZ_JAQMLA010000128.1"/>
</dbReference>
<sequence length="134" mass="16004">MGSVAIFCAYVSNYLTDRNKGISNAVREKKYQEYVRGWVGYFRLADMKGLLETTDKWARRRIRAVYWKQWKKIKTKYRMLKGLGMEHWKAKELACSRKGYWRMAKVLNQIFSKKIIAKLGYTSMLDYYLTVCEN</sequence>
<reference evidence="2" key="1">
    <citation type="submission" date="2023-01" db="EMBL/GenBank/DDBJ databases">
        <title>Human gut microbiome strain richness.</title>
        <authorList>
            <person name="Chen-Liaw A."/>
        </authorList>
    </citation>
    <scope>NUCLEOTIDE SEQUENCE</scope>
    <source>
        <strain evidence="2">RTP21484st1_H11_RTP21484_190118</strain>
    </source>
</reference>
<proteinExistence type="predicted"/>
<evidence type="ECO:0000313" key="2">
    <source>
        <dbReference type="EMBL" id="MDB8688779.1"/>
    </source>
</evidence>
<name>A0AAW6DQ86_MEDGN</name>
<dbReference type="Pfam" id="PF08388">
    <property type="entry name" value="GIIM"/>
    <property type="match status" value="1"/>
</dbReference>
<organism evidence="2 3">
    <name type="scientific">Mediterraneibacter gnavus</name>
    <name type="common">Ruminococcus gnavus</name>
    <dbReference type="NCBI Taxonomy" id="33038"/>
    <lineage>
        <taxon>Bacteria</taxon>
        <taxon>Bacillati</taxon>
        <taxon>Bacillota</taxon>
        <taxon>Clostridia</taxon>
        <taxon>Lachnospirales</taxon>
        <taxon>Lachnospiraceae</taxon>
        <taxon>Mediterraneibacter</taxon>
    </lineage>
</organism>